<evidence type="ECO:0000256" key="1">
    <source>
        <dbReference type="RuleBase" id="RU362126"/>
    </source>
</evidence>
<protein>
    <recommendedName>
        <fullName evidence="5">Calreticulin</fullName>
    </recommendedName>
</protein>
<feature type="region of interest" description="Disordered" evidence="2">
    <location>
        <begin position="1"/>
        <end position="42"/>
    </location>
</feature>
<keyword evidence="1" id="KW-1133">Transmembrane helix</keyword>
<sequence>MEWEPEDWDDEEDGENGQPQPFLTQSTKDHGSKKKINNPDYKGKWKAPLIDNPDIFTFNFEQRQFHLRLTLLSISTFMLILKVHMHLFIDVCRIQGRCLHLCF</sequence>
<dbReference type="Pfam" id="PF00262">
    <property type="entry name" value="Calreticulin"/>
    <property type="match status" value="1"/>
</dbReference>
<keyword evidence="4" id="KW-1185">Reference proteome</keyword>
<proteinExistence type="inferred from homology"/>
<dbReference type="AlphaFoldDB" id="A0A811MDM2"/>
<feature type="compositionally biased region" description="Polar residues" evidence="2">
    <location>
        <begin position="17"/>
        <end position="26"/>
    </location>
</feature>
<comment type="similarity">
    <text evidence="1">Belongs to the calreticulin family.</text>
</comment>
<dbReference type="GO" id="GO:0051082">
    <property type="term" value="F:unfolded protein binding"/>
    <property type="evidence" value="ECO:0007669"/>
    <property type="project" value="InterPro"/>
</dbReference>
<keyword evidence="1" id="KW-0472">Membrane</keyword>
<name>A0A811MDM2_9POAL</name>
<dbReference type="GO" id="GO:0005783">
    <property type="term" value="C:endoplasmic reticulum"/>
    <property type="evidence" value="ECO:0007669"/>
    <property type="project" value="InterPro"/>
</dbReference>
<reference evidence="3" key="1">
    <citation type="submission" date="2020-10" db="EMBL/GenBank/DDBJ databases">
        <authorList>
            <person name="Han B."/>
            <person name="Lu T."/>
            <person name="Zhao Q."/>
            <person name="Huang X."/>
            <person name="Zhao Y."/>
        </authorList>
    </citation>
    <scope>NUCLEOTIDE SEQUENCE</scope>
</reference>
<organism evidence="3 4">
    <name type="scientific">Miscanthus lutarioriparius</name>
    <dbReference type="NCBI Taxonomy" id="422564"/>
    <lineage>
        <taxon>Eukaryota</taxon>
        <taxon>Viridiplantae</taxon>
        <taxon>Streptophyta</taxon>
        <taxon>Embryophyta</taxon>
        <taxon>Tracheophyta</taxon>
        <taxon>Spermatophyta</taxon>
        <taxon>Magnoliopsida</taxon>
        <taxon>Liliopsida</taxon>
        <taxon>Poales</taxon>
        <taxon>Poaceae</taxon>
        <taxon>PACMAD clade</taxon>
        <taxon>Panicoideae</taxon>
        <taxon>Andropogonodae</taxon>
        <taxon>Andropogoneae</taxon>
        <taxon>Saccharinae</taxon>
        <taxon>Miscanthus</taxon>
    </lineage>
</organism>
<keyword evidence="1" id="KW-0143">Chaperone</keyword>
<dbReference type="InterPro" id="IPR001580">
    <property type="entry name" value="Calret/calnex"/>
</dbReference>
<comment type="caution">
    <text evidence="3">The sequence shown here is derived from an EMBL/GenBank/DDBJ whole genome shotgun (WGS) entry which is preliminary data.</text>
</comment>
<evidence type="ECO:0000313" key="4">
    <source>
        <dbReference type="Proteomes" id="UP000604825"/>
    </source>
</evidence>
<dbReference type="GO" id="GO:0006457">
    <property type="term" value="P:protein folding"/>
    <property type="evidence" value="ECO:0007669"/>
    <property type="project" value="InterPro"/>
</dbReference>
<keyword evidence="1" id="KW-0256">Endoplasmic reticulum</keyword>
<dbReference type="GO" id="GO:0005509">
    <property type="term" value="F:calcium ion binding"/>
    <property type="evidence" value="ECO:0007669"/>
    <property type="project" value="InterPro"/>
</dbReference>
<dbReference type="InterPro" id="IPR009033">
    <property type="entry name" value="Calreticulin/calnexin_P_dom_sf"/>
</dbReference>
<evidence type="ECO:0008006" key="5">
    <source>
        <dbReference type="Google" id="ProtNLM"/>
    </source>
</evidence>
<accession>A0A811MDM2</accession>
<dbReference type="SUPFAM" id="SSF63887">
    <property type="entry name" value="P-domain of calnexin/calreticulin"/>
    <property type="match status" value="1"/>
</dbReference>
<dbReference type="OrthoDB" id="1938156at2759"/>
<feature type="compositionally biased region" description="Acidic residues" evidence="2">
    <location>
        <begin position="1"/>
        <end position="15"/>
    </location>
</feature>
<feature type="transmembrane region" description="Helical" evidence="1">
    <location>
        <begin position="69"/>
        <end position="89"/>
    </location>
</feature>
<dbReference type="EMBL" id="CAJGYO010000001">
    <property type="protein sequence ID" value="CAD6205005.1"/>
    <property type="molecule type" value="Genomic_DNA"/>
</dbReference>
<keyword evidence="1" id="KW-0812">Transmembrane</keyword>
<evidence type="ECO:0000313" key="3">
    <source>
        <dbReference type="EMBL" id="CAD6205005.1"/>
    </source>
</evidence>
<gene>
    <name evidence="3" type="ORF">NCGR_LOCUS2872</name>
</gene>
<dbReference type="Proteomes" id="UP000604825">
    <property type="component" value="Unassembled WGS sequence"/>
</dbReference>
<dbReference type="Gene3D" id="2.10.250.10">
    <property type="entry name" value="Calreticulin/calnexin, P domain"/>
    <property type="match status" value="1"/>
</dbReference>
<evidence type="ECO:0000256" key="2">
    <source>
        <dbReference type="SAM" id="MobiDB-lite"/>
    </source>
</evidence>